<organism evidence="1 2">
    <name type="scientific">Araneus ventricosus</name>
    <name type="common">Orbweaver spider</name>
    <name type="synonym">Epeira ventricosa</name>
    <dbReference type="NCBI Taxonomy" id="182803"/>
    <lineage>
        <taxon>Eukaryota</taxon>
        <taxon>Metazoa</taxon>
        <taxon>Ecdysozoa</taxon>
        <taxon>Arthropoda</taxon>
        <taxon>Chelicerata</taxon>
        <taxon>Arachnida</taxon>
        <taxon>Araneae</taxon>
        <taxon>Araneomorphae</taxon>
        <taxon>Entelegynae</taxon>
        <taxon>Araneoidea</taxon>
        <taxon>Araneidae</taxon>
        <taxon>Araneus</taxon>
    </lineage>
</organism>
<keyword evidence="2" id="KW-1185">Reference proteome</keyword>
<accession>A0A4Y2LT82</accession>
<reference evidence="1 2" key="1">
    <citation type="journal article" date="2019" name="Sci. Rep.">
        <title>Orb-weaving spider Araneus ventricosus genome elucidates the spidroin gene catalogue.</title>
        <authorList>
            <person name="Kono N."/>
            <person name="Nakamura H."/>
            <person name="Ohtoshi R."/>
            <person name="Moran D.A.P."/>
            <person name="Shinohara A."/>
            <person name="Yoshida Y."/>
            <person name="Fujiwara M."/>
            <person name="Mori M."/>
            <person name="Tomita M."/>
            <person name="Arakawa K."/>
        </authorList>
    </citation>
    <scope>NUCLEOTIDE SEQUENCE [LARGE SCALE GENOMIC DNA]</scope>
</reference>
<comment type="caution">
    <text evidence="1">The sequence shown here is derived from an EMBL/GenBank/DDBJ whole genome shotgun (WGS) entry which is preliminary data.</text>
</comment>
<name>A0A4Y2LT82_ARAVE</name>
<gene>
    <name evidence="1" type="ORF">AVEN_256223_1</name>
</gene>
<sequence>MGLSLASRVAILQMISCPENAPCTTLVSFWPCELVRSLVETSSLHRRRPFWAMEVHQLLECPGGTIVIYFHALIHKNQRFLPLVQIQPQTMTDFGCWRGAWSVCRPDPIVLGLTLTRFQFKVSNPESLKYYF</sequence>
<evidence type="ECO:0000313" key="1">
    <source>
        <dbReference type="EMBL" id="GBN16746.1"/>
    </source>
</evidence>
<dbReference type="AlphaFoldDB" id="A0A4Y2LT82"/>
<protein>
    <submittedName>
        <fullName evidence="1">Uncharacterized protein</fullName>
    </submittedName>
</protein>
<proteinExistence type="predicted"/>
<evidence type="ECO:0000313" key="2">
    <source>
        <dbReference type="Proteomes" id="UP000499080"/>
    </source>
</evidence>
<dbReference type="Proteomes" id="UP000499080">
    <property type="component" value="Unassembled WGS sequence"/>
</dbReference>
<dbReference type="EMBL" id="BGPR01006179">
    <property type="protein sequence ID" value="GBN16746.1"/>
    <property type="molecule type" value="Genomic_DNA"/>
</dbReference>